<dbReference type="SUPFAM" id="SSF54001">
    <property type="entry name" value="Cysteine proteinases"/>
    <property type="match status" value="1"/>
</dbReference>
<keyword evidence="2" id="KW-0645">Protease</keyword>
<evidence type="ECO:0000256" key="8">
    <source>
        <dbReference type="ARBA" id="ARBA00022833"/>
    </source>
</evidence>
<dbReference type="Pfam" id="PF02338">
    <property type="entry name" value="OTU"/>
    <property type="match status" value="1"/>
</dbReference>
<dbReference type="PANTHER" id="PTHR13312:SF0">
    <property type="entry name" value="UBIQUITIN THIOESTERASE OTU1"/>
    <property type="match status" value="1"/>
</dbReference>
<dbReference type="AlphaFoldDB" id="A0AAE1E4G6"/>
<dbReference type="InterPro" id="IPR038765">
    <property type="entry name" value="Papain-like_cys_pep_sf"/>
</dbReference>
<dbReference type="CDD" id="cd22745">
    <property type="entry name" value="OTU_OTU1"/>
    <property type="match status" value="1"/>
</dbReference>
<evidence type="ECO:0000256" key="3">
    <source>
        <dbReference type="ARBA" id="ARBA00022723"/>
    </source>
</evidence>
<keyword evidence="12" id="KW-1185">Reference proteome</keyword>
<proteinExistence type="predicted"/>
<comment type="catalytic activity">
    <reaction evidence="1 9">
        <text>Thiol-dependent hydrolysis of ester, thioester, amide, peptide and isopeptide bonds formed by the C-terminal Gly of ubiquitin (a 76-residue protein attached to proteins as an intracellular targeting signal).</text>
        <dbReference type="EC" id="3.4.19.12"/>
    </reaction>
</comment>
<comment type="function">
    <text evidence="9">Hydrolase that can remove conjugated ubiquitin from proteins and may therefore play an important regulatory role at the level of protein turnover by preventing degradation.</text>
</comment>
<evidence type="ECO:0000256" key="7">
    <source>
        <dbReference type="ARBA" id="ARBA00022807"/>
    </source>
</evidence>
<sequence length="322" mass="35768">MSGQQLRLRMQAKGGPKLLEGLYLGSTIGRLKEVIADTANIPKHHIKIRMGYPPKVIDISNEFAQLSSLPLRSGDTLIVEEDKTADINTTSHSGSFKQPGSSHDDRLDTLLHHQFEEGASGILTRKVVPADNSCLFTSMHLVMNDGAYDLSAAPHLREVIAHIVSRDPSTYSEAILGKPNHSYCKWIRDKNSWGGGIELSILSQYFNTEIAVVDTQSGRVDRFGEDKNYKERVFLIYDGIHYDPLIYEPIDAHVTLRTKFSITNDVILAQALELASEAKSIRQFTDVEGFSLRCLACQTPLRGQKEATGHAKSTGHVNFGEY</sequence>
<dbReference type="Pfam" id="PF24560">
    <property type="entry name" value="zf-C2H2_OTU1_C"/>
    <property type="match status" value="1"/>
</dbReference>
<dbReference type="InterPro" id="IPR029071">
    <property type="entry name" value="Ubiquitin-like_domsf"/>
</dbReference>
<dbReference type="Gene3D" id="3.10.20.90">
    <property type="entry name" value="Phosphatidylinositol 3-kinase Catalytic Subunit, Chain A, domain 1"/>
    <property type="match status" value="1"/>
</dbReference>
<keyword evidence="3" id="KW-0479">Metal-binding</keyword>
<dbReference type="InterPro" id="IPR057766">
    <property type="entry name" value="Znf-C2H2_OTU1-like_C"/>
</dbReference>
<dbReference type="InterPro" id="IPR048857">
    <property type="entry name" value="OTU1_Ubl"/>
</dbReference>
<dbReference type="GO" id="GO:0030968">
    <property type="term" value="P:endoplasmic reticulum unfolded protein response"/>
    <property type="evidence" value="ECO:0007669"/>
    <property type="project" value="TreeGrafter"/>
</dbReference>
<dbReference type="Proteomes" id="UP001283361">
    <property type="component" value="Unassembled WGS sequence"/>
</dbReference>
<dbReference type="EMBL" id="JAWDGP010001275">
    <property type="protein sequence ID" value="KAK3793185.1"/>
    <property type="molecule type" value="Genomic_DNA"/>
</dbReference>
<comment type="caution">
    <text evidence="11">The sequence shown here is derived from an EMBL/GenBank/DDBJ whole genome shotgun (WGS) entry which is preliminary data.</text>
</comment>
<dbReference type="InterPro" id="IPR003323">
    <property type="entry name" value="OTU_dom"/>
</dbReference>
<evidence type="ECO:0000256" key="1">
    <source>
        <dbReference type="ARBA" id="ARBA00000707"/>
    </source>
</evidence>
<evidence type="ECO:0000259" key="10">
    <source>
        <dbReference type="PROSITE" id="PS50802"/>
    </source>
</evidence>
<dbReference type="FunFam" id="3.10.20.90:FF:000096">
    <property type="entry name" value="Ubiquitin thioesterase OTU1"/>
    <property type="match status" value="1"/>
</dbReference>
<evidence type="ECO:0000313" key="12">
    <source>
        <dbReference type="Proteomes" id="UP001283361"/>
    </source>
</evidence>
<comment type="subcellular location">
    <subcellularLocation>
        <location evidence="9">Cytoplasm</location>
    </subcellularLocation>
</comment>
<dbReference type="GO" id="GO:0008270">
    <property type="term" value="F:zinc ion binding"/>
    <property type="evidence" value="ECO:0007669"/>
    <property type="project" value="UniProtKB-KW"/>
</dbReference>
<evidence type="ECO:0000313" key="11">
    <source>
        <dbReference type="EMBL" id="KAK3793185.1"/>
    </source>
</evidence>
<feature type="domain" description="OTU" evidence="10">
    <location>
        <begin position="123"/>
        <end position="248"/>
    </location>
</feature>
<evidence type="ECO:0000256" key="5">
    <source>
        <dbReference type="ARBA" id="ARBA00022786"/>
    </source>
</evidence>
<keyword evidence="7 9" id="KW-0788">Thiol protease</keyword>
<dbReference type="Pfam" id="PF21403">
    <property type="entry name" value="OTU1_UBXL"/>
    <property type="match status" value="1"/>
</dbReference>
<evidence type="ECO:0000256" key="6">
    <source>
        <dbReference type="ARBA" id="ARBA00022801"/>
    </source>
</evidence>
<protein>
    <recommendedName>
        <fullName evidence="9">Ubiquitin thioesterase OTU</fullName>
        <ecNumber evidence="9">3.4.19.12</ecNumber>
    </recommendedName>
</protein>
<dbReference type="GO" id="GO:0036503">
    <property type="term" value="P:ERAD pathway"/>
    <property type="evidence" value="ECO:0007669"/>
    <property type="project" value="TreeGrafter"/>
</dbReference>
<dbReference type="GO" id="GO:0016579">
    <property type="term" value="P:protein deubiquitination"/>
    <property type="evidence" value="ECO:0007669"/>
    <property type="project" value="TreeGrafter"/>
</dbReference>
<keyword evidence="9" id="KW-0963">Cytoplasm</keyword>
<gene>
    <name evidence="11" type="ORF">RRG08_009484</name>
</gene>
<evidence type="ECO:0000256" key="4">
    <source>
        <dbReference type="ARBA" id="ARBA00022771"/>
    </source>
</evidence>
<dbReference type="PROSITE" id="PS50802">
    <property type="entry name" value="OTU"/>
    <property type="match status" value="1"/>
</dbReference>
<dbReference type="GO" id="GO:0005829">
    <property type="term" value="C:cytosol"/>
    <property type="evidence" value="ECO:0007669"/>
    <property type="project" value="TreeGrafter"/>
</dbReference>
<reference evidence="11" key="1">
    <citation type="journal article" date="2023" name="G3 (Bethesda)">
        <title>A reference genome for the long-term kleptoplast-retaining sea slug Elysia crispata morphotype clarki.</title>
        <authorList>
            <person name="Eastman K.E."/>
            <person name="Pendleton A.L."/>
            <person name="Shaikh M.A."/>
            <person name="Suttiyut T."/>
            <person name="Ogas R."/>
            <person name="Tomko P."/>
            <person name="Gavelis G."/>
            <person name="Widhalm J.R."/>
            <person name="Wisecaver J.H."/>
        </authorList>
    </citation>
    <scope>NUCLEOTIDE SEQUENCE</scope>
    <source>
        <strain evidence="11">ECLA1</strain>
    </source>
</reference>
<evidence type="ECO:0000256" key="2">
    <source>
        <dbReference type="ARBA" id="ARBA00022670"/>
    </source>
</evidence>
<evidence type="ECO:0000256" key="9">
    <source>
        <dbReference type="RuleBase" id="RU367104"/>
    </source>
</evidence>
<keyword evidence="4" id="KW-0863">Zinc-finger</keyword>
<dbReference type="GO" id="GO:0005634">
    <property type="term" value="C:nucleus"/>
    <property type="evidence" value="ECO:0007669"/>
    <property type="project" value="TreeGrafter"/>
</dbReference>
<accession>A0AAE1E4G6</accession>
<organism evidence="11 12">
    <name type="scientific">Elysia crispata</name>
    <name type="common">lettuce slug</name>
    <dbReference type="NCBI Taxonomy" id="231223"/>
    <lineage>
        <taxon>Eukaryota</taxon>
        <taxon>Metazoa</taxon>
        <taxon>Spiralia</taxon>
        <taxon>Lophotrochozoa</taxon>
        <taxon>Mollusca</taxon>
        <taxon>Gastropoda</taxon>
        <taxon>Heterobranchia</taxon>
        <taxon>Euthyneura</taxon>
        <taxon>Panpulmonata</taxon>
        <taxon>Sacoglossa</taxon>
        <taxon>Placobranchoidea</taxon>
        <taxon>Plakobranchidae</taxon>
        <taxon>Elysia</taxon>
    </lineage>
</organism>
<dbReference type="CDD" id="cd17059">
    <property type="entry name" value="Ubl_OTU1"/>
    <property type="match status" value="1"/>
</dbReference>
<keyword evidence="6 9" id="KW-0378">Hydrolase</keyword>
<dbReference type="SUPFAM" id="SSF54236">
    <property type="entry name" value="Ubiquitin-like"/>
    <property type="match status" value="1"/>
</dbReference>
<dbReference type="PANTHER" id="PTHR13312">
    <property type="entry name" value="HIV-INDUCED PROTEIN-7-LIKE PROTEASE"/>
    <property type="match status" value="1"/>
</dbReference>
<dbReference type="GO" id="GO:0004843">
    <property type="term" value="F:cysteine-type deubiquitinase activity"/>
    <property type="evidence" value="ECO:0007669"/>
    <property type="project" value="UniProtKB-UniRule"/>
</dbReference>
<keyword evidence="8" id="KW-0862">Zinc</keyword>
<dbReference type="Gene3D" id="3.90.70.80">
    <property type="match status" value="1"/>
</dbReference>
<keyword evidence="5 9" id="KW-0833">Ubl conjugation pathway</keyword>
<name>A0AAE1E4G6_9GAST</name>
<dbReference type="EC" id="3.4.19.12" evidence="9"/>